<feature type="domain" description="Potassium channel" evidence="12">
    <location>
        <begin position="175"/>
        <end position="250"/>
    </location>
</feature>
<evidence type="ECO:0000256" key="10">
    <source>
        <dbReference type="ARBA" id="ARBA00023303"/>
    </source>
</evidence>
<dbReference type="Gene3D" id="1.10.287.70">
    <property type="match status" value="1"/>
</dbReference>
<dbReference type="SUPFAM" id="SSF81324">
    <property type="entry name" value="Voltage-gated potassium channels"/>
    <property type="match status" value="1"/>
</dbReference>
<feature type="transmembrane region" description="Helical" evidence="11">
    <location>
        <begin position="225"/>
        <end position="245"/>
    </location>
</feature>
<evidence type="ECO:0000256" key="6">
    <source>
        <dbReference type="ARBA" id="ARBA00022958"/>
    </source>
</evidence>
<evidence type="ECO:0000256" key="4">
    <source>
        <dbReference type="ARBA" id="ARBA00022692"/>
    </source>
</evidence>
<dbReference type="PANTHER" id="PTHR10027:SF10">
    <property type="entry name" value="SLOWPOKE 2, ISOFORM D"/>
    <property type="match status" value="1"/>
</dbReference>
<evidence type="ECO:0000256" key="8">
    <source>
        <dbReference type="ARBA" id="ARBA00023065"/>
    </source>
</evidence>
<feature type="transmembrane region" description="Helical" evidence="11">
    <location>
        <begin position="120"/>
        <end position="137"/>
    </location>
</feature>
<dbReference type="Pfam" id="PF07885">
    <property type="entry name" value="Ion_trans_2"/>
    <property type="match status" value="1"/>
</dbReference>
<dbReference type="GO" id="GO:0016020">
    <property type="term" value="C:membrane"/>
    <property type="evidence" value="ECO:0007669"/>
    <property type="project" value="UniProtKB-SubCell"/>
</dbReference>
<protein>
    <recommendedName>
        <fullName evidence="12">Potassium channel domain-containing protein</fullName>
    </recommendedName>
</protein>
<proteinExistence type="predicted"/>
<dbReference type="VEuPathDB" id="CryptoDB:Cvel_18825"/>
<evidence type="ECO:0000256" key="2">
    <source>
        <dbReference type="ARBA" id="ARBA00022448"/>
    </source>
</evidence>
<evidence type="ECO:0000256" key="11">
    <source>
        <dbReference type="SAM" id="Phobius"/>
    </source>
</evidence>
<keyword evidence="7 11" id="KW-1133">Transmembrane helix</keyword>
<dbReference type="InterPro" id="IPR047871">
    <property type="entry name" value="K_chnl_Slo-like"/>
</dbReference>
<keyword evidence="5" id="KW-0631">Potassium channel</keyword>
<dbReference type="PANTHER" id="PTHR10027">
    <property type="entry name" value="CALCIUM-ACTIVATED POTASSIUM CHANNEL ALPHA CHAIN"/>
    <property type="match status" value="1"/>
</dbReference>
<reference evidence="13" key="1">
    <citation type="submission" date="2014-11" db="EMBL/GenBank/DDBJ databases">
        <authorList>
            <person name="Otto D Thomas"/>
            <person name="Naeem Raeece"/>
        </authorList>
    </citation>
    <scope>NUCLEOTIDE SEQUENCE</scope>
</reference>
<feature type="transmembrane region" description="Helical" evidence="11">
    <location>
        <begin position="34"/>
        <end position="54"/>
    </location>
</feature>
<feature type="transmembrane region" description="Helical" evidence="11">
    <location>
        <begin position="200"/>
        <end position="219"/>
    </location>
</feature>
<evidence type="ECO:0000313" key="13">
    <source>
        <dbReference type="EMBL" id="CEM18536.1"/>
    </source>
</evidence>
<dbReference type="InterPro" id="IPR013099">
    <property type="entry name" value="K_chnl_dom"/>
</dbReference>
<name>A0A0G4FUD7_9ALVE</name>
<dbReference type="PRINTS" id="PR00169">
    <property type="entry name" value="KCHANNEL"/>
</dbReference>
<dbReference type="GO" id="GO:0005267">
    <property type="term" value="F:potassium channel activity"/>
    <property type="evidence" value="ECO:0007669"/>
    <property type="project" value="UniProtKB-KW"/>
</dbReference>
<comment type="subcellular location">
    <subcellularLocation>
        <location evidence="1">Membrane</location>
        <topology evidence="1">Multi-pass membrane protein</topology>
    </subcellularLocation>
</comment>
<keyword evidence="8" id="KW-0406">Ion transport</keyword>
<evidence type="ECO:0000256" key="1">
    <source>
        <dbReference type="ARBA" id="ARBA00004141"/>
    </source>
</evidence>
<dbReference type="EMBL" id="CDMZ01000641">
    <property type="protein sequence ID" value="CEM18536.1"/>
    <property type="molecule type" value="Genomic_DNA"/>
</dbReference>
<feature type="transmembrane region" description="Helical" evidence="11">
    <location>
        <begin position="168"/>
        <end position="188"/>
    </location>
</feature>
<gene>
    <name evidence="13" type="ORF">Cvel_18825</name>
</gene>
<keyword evidence="2" id="KW-0813">Transport</keyword>
<keyword evidence="3" id="KW-0633">Potassium transport</keyword>
<keyword evidence="6" id="KW-0630">Potassium</keyword>
<dbReference type="AlphaFoldDB" id="A0A0G4FUD7"/>
<accession>A0A0G4FUD7</accession>
<keyword evidence="10" id="KW-0407">Ion channel</keyword>
<evidence type="ECO:0000256" key="5">
    <source>
        <dbReference type="ARBA" id="ARBA00022826"/>
    </source>
</evidence>
<evidence type="ECO:0000256" key="3">
    <source>
        <dbReference type="ARBA" id="ARBA00022538"/>
    </source>
</evidence>
<organism evidence="13">
    <name type="scientific">Chromera velia CCMP2878</name>
    <dbReference type="NCBI Taxonomy" id="1169474"/>
    <lineage>
        <taxon>Eukaryota</taxon>
        <taxon>Sar</taxon>
        <taxon>Alveolata</taxon>
        <taxon>Colpodellida</taxon>
        <taxon>Chromeraceae</taxon>
        <taxon>Chromera</taxon>
    </lineage>
</organism>
<evidence type="ECO:0000256" key="7">
    <source>
        <dbReference type="ARBA" id="ARBA00022989"/>
    </source>
</evidence>
<keyword evidence="4 11" id="KW-0812">Transmembrane</keyword>
<evidence type="ECO:0000259" key="12">
    <source>
        <dbReference type="Pfam" id="PF07885"/>
    </source>
</evidence>
<feature type="transmembrane region" description="Helical" evidence="11">
    <location>
        <begin position="91"/>
        <end position="108"/>
    </location>
</feature>
<evidence type="ECO:0000256" key="9">
    <source>
        <dbReference type="ARBA" id="ARBA00023136"/>
    </source>
</evidence>
<sequence>MVAAEKKAAGTKNSSKLPGRRLAKKLLTTPKVEVISAAFALISSFLVAVQTLSLTPVLTDRLRLTEDVISWVFAVEFLIRWWSKGLKPTRLLQPFMIVDFLSFLPLLLRCTGFGNSIPRLVYVNGLTFLRLLRILRLQRVLRTHKSFARFQAAMGFRPSDFKPYQLQLARVCSSILTLLSITSGVIYTAEHDVNPMMPDYFTALYFTLITLTTVGFGDITPVTPLGRLAVCVAIFAGISIIPLQLSSLAESMLGKDGFRSSSPLIVTAMTDAACQKCLAAPHRADARYCWRCGKRLEEGRGERERESS</sequence>
<keyword evidence="9 11" id="KW-0472">Membrane</keyword>